<evidence type="ECO:0000256" key="9">
    <source>
        <dbReference type="ARBA" id="ARBA00023242"/>
    </source>
</evidence>
<dbReference type="SMART" id="SM00339">
    <property type="entry name" value="FH"/>
    <property type="match status" value="1"/>
</dbReference>
<feature type="region of interest" description="Disordered" evidence="11">
    <location>
        <begin position="154"/>
        <end position="205"/>
    </location>
</feature>
<dbReference type="GO" id="GO:0008270">
    <property type="term" value="F:zinc ion binding"/>
    <property type="evidence" value="ECO:0007669"/>
    <property type="project" value="UniProtKB-KW"/>
</dbReference>
<evidence type="ECO:0000256" key="11">
    <source>
        <dbReference type="SAM" id="MobiDB-lite"/>
    </source>
</evidence>
<name>A0A2U9BWJ2_SCOMX</name>
<keyword evidence="4" id="KW-0863">Zinc-finger</keyword>
<dbReference type="InterPro" id="IPR047412">
    <property type="entry name" value="FH_FOXP1_P2"/>
</dbReference>
<dbReference type="InterPro" id="IPR001766">
    <property type="entry name" value="Fork_head_dom"/>
</dbReference>
<feature type="DNA-binding region" description="Fork-head" evidence="10">
    <location>
        <begin position="383"/>
        <end position="456"/>
    </location>
</feature>
<comment type="subcellular location">
    <subcellularLocation>
        <location evidence="1 10">Nucleus</location>
    </subcellularLocation>
</comment>
<dbReference type="FunFam" id="1.10.10.10:FF:000010">
    <property type="entry name" value="Forkhead box P2 isoform B"/>
    <property type="match status" value="1"/>
</dbReference>
<evidence type="ECO:0000256" key="6">
    <source>
        <dbReference type="ARBA" id="ARBA00023015"/>
    </source>
</evidence>
<dbReference type="Gene3D" id="1.10.10.10">
    <property type="entry name" value="Winged helix-like DNA-binding domain superfamily/Winged helix DNA-binding domain"/>
    <property type="match status" value="1"/>
</dbReference>
<dbReference type="Pfam" id="PF16159">
    <property type="entry name" value="FOXP-CC"/>
    <property type="match status" value="1"/>
</dbReference>
<evidence type="ECO:0000256" key="10">
    <source>
        <dbReference type="PROSITE-ProRule" id="PRU00089"/>
    </source>
</evidence>
<feature type="compositionally biased region" description="Polar residues" evidence="11">
    <location>
        <begin position="316"/>
        <end position="331"/>
    </location>
</feature>
<keyword evidence="8" id="KW-0804">Transcription</keyword>
<keyword evidence="3" id="KW-0479">Metal-binding</keyword>
<evidence type="ECO:0000256" key="7">
    <source>
        <dbReference type="ARBA" id="ARBA00023125"/>
    </source>
</evidence>
<dbReference type="AlphaFoldDB" id="A0A2U9BWJ2"/>
<dbReference type="InterPro" id="IPR036390">
    <property type="entry name" value="WH_DNA-bd_sf"/>
</dbReference>
<keyword evidence="14" id="KW-1185">Reference proteome</keyword>
<reference evidence="13 14" key="1">
    <citation type="submission" date="2017-12" db="EMBL/GenBank/DDBJ databases">
        <title>Integrating genomic resources of turbot (Scophthalmus maximus) in depth evaluation of genetic and physical mapping variation across individuals.</title>
        <authorList>
            <person name="Martinez P."/>
        </authorList>
    </citation>
    <scope>NUCLEOTIDE SEQUENCE [LARGE SCALE GENOMIC DNA]</scope>
</reference>
<dbReference type="Proteomes" id="UP000246464">
    <property type="component" value="Chromosome 10"/>
</dbReference>
<dbReference type="InterPro" id="IPR050998">
    <property type="entry name" value="FOXP"/>
</dbReference>
<dbReference type="GO" id="GO:0001227">
    <property type="term" value="F:DNA-binding transcription repressor activity, RNA polymerase II-specific"/>
    <property type="evidence" value="ECO:0007669"/>
    <property type="project" value="TreeGrafter"/>
</dbReference>
<feature type="region of interest" description="Disordered" evidence="11">
    <location>
        <begin position="279"/>
        <end position="349"/>
    </location>
</feature>
<sequence>MAPQQIQQLLSPNQLQALIHQKQQALLIQQQRLKEFYKTQQQQIHLQLLQQQPSKKVKEVIVNHMGVEPVWITMTPRHPCDYKLCPEYKLNNCNNHLPAQQLVLQQLLQLQQQQQQQQQQLLPVQRPALSSPAQGGLSPAELQQLWKELTKGIREDKTTSKGNHDSSARSTQVTGGRSGDRQSPPPGGAECTFHSPPSPPPSSADRAASYVLYSHGVCNWPGCESVCENWDQFIKHMGSEHTLDDRSTAQCRVQMQVVQQLELQLCKERQRLRAMMAHLHLPSPPPPEARSLPAPALCQQSPQSDTAADPRGPQHCSVSDPSHLPSLNPSDGAQAAPLQPRGCEEESPDHTVCAGAVRRRPHPLVYSLSSENEYELYKNTDIRPPFTYATLIRQAIMEASDMQLTLNEIYNWFTRTFAYFRRNAATWKNAVRHNLSLHKCFVRVEDVKGAVWTVDEVEYQRRRSQKITGSPSLMKNVSSSVAFGTVLNASFQTALADASLPGFKKESVSRNSRGQMQEGKSHSHQHIAVQVQRSLFLKDEAMDPKGREPQTATVKPAAPQRDVTGNDEEHLFDLE</sequence>
<keyword evidence="6" id="KW-0805">Transcription regulation</keyword>
<accession>A0A2U9BWJ2</accession>
<feature type="domain" description="Fork-head" evidence="12">
    <location>
        <begin position="383"/>
        <end position="456"/>
    </location>
</feature>
<feature type="region of interest" description="Disordered" evidence="11">
    <location>
        <begin position="538"/>
        <end position="575"/>
    </location>
</feature>
<dbReference type="PRINTS" id="PR00053">
    <property type="entry name" value="FORKHEAD"/>
</dbReference>
<evidence type="ECO:0000256" key="3">
    <source>
        <dbReference type="ARBA" id="ARBA00022723"/>
    </source>
</evidence>
<feature type="compositionally biased region" description="Basic and acidic residues" evidence="11">
    <location>
        <begin position="154"/>
        <end position="167"/>
    </location>
</feature>
<dbReference type="EMBL" id="CP026252">
    <property type="protein sequence ID" value="AWP08090.1"/>
    <property type="molecule type" value="Genomic_DNA"/>
</dbReference>
<keyword evidence="7 10" id="KW-0238">DNA-binding</keyword>
<dbReference type="CDD" id="cd20065">
    <property type="entry name" value="FH_FOXP2"/>
    <property type="match status" value="1"/>
</dbReference>
<dbReference type="PANTHER" id="PTHR45796">
    <property type="entry name" value="FORKHEAD BOX P, ISOFORM C"/>
    <property type="match status" value="1"/>
</dbReference>
<gene>
    <name evidence="13" type="ORF">SMAX5B_002887</name>
</gene>
<dbReference type="PROSITE" id="PS00658">
    <property type="entry name" value="FORK_HEAD_2"/>
    <property type="match status" value="1"/>
</dbReference>
<protein>
    <submittedName>
        <fullName evidence="13">Putative forkhead box protein P2-like</fullName>
    </submittedName>
</protein>
<evidence type="ECO:0000256" key="4">
    <source>
        <dbReference type="ARBA" id="ARBA00022771"/>
    </source>
</evidence>
<dbReference type="GO" id="GO:0005634">
    <property type="term" value="C:nucleus"/>
    <property type="evidence" value="ECO:0007669"/>
    <property type="project" value="UniProtKB-SubCell"/>
</dbReference>
<evidence type="ECO:0000256" key="5">
    <source>
        <dbReference type="ARBA" id="ARBA00022833"/>
    </source>
</evidence>
<dbReference type="PANTHER" id="PTHR45796:SF4">
    <property type="entry name" value="FORKHEAD BOX P, ISOFORM C"/>
    <property type="match status" value="1"/>
</dbReference>
<dbReference type="SUPFAM" id="SSF46785">
    <property type="entry name" value="Winged helix' DNA-binding domain"/>
    <property type="match status" value="1"/>
</dbReference>
<evidence type="ECO:0000256" key="8">
    <source>
        <dbReference type="ARBA" id="ARBA00023163"/>
    </source>
</evidence>
<evidence type="ECO:0000313" key="13">
    <source>
        <dbReference type="EMBL" id="AWP08090.1"/>
    </source>
</evidence>
<dbReference type="Pfam" id="PF00250">
    <property type="entry name" value="Forkhead"/>
    <property type="match status" value="1"/>
</dbReference>
<dbReference type="PROSITE" id="PS50039">
    <property type="entry name" value="FORK_HEAD_3"/>
    <property type="match status" value="1"/>
</dbReference>
<dbReference type="InterPro" id="IPR036388">
    <property type="entry name" value="WH-like_DNA-bd_sf"/>
</dbReference>
<organism evidence="13 14">
    <name type="scientific">Scophthalmus maximus</name>
    <name type="common">Turbot</name>
    <name type="synonym">Psetta maxima</name>
    <dbReference type="NCBI Taxonomy" id="52904"/>
    <lineage>
        <taxon>Eukaryota</taxon>
        <taxon>Metazoa</taxon>
        <taxon>Chordata</taxon>
        <taxon>Craniata</taxon>
        <taxon>Vertebrata</taxon>
        <taxon>Euteleostomi</taxon>
        <taxon>Actinopterygii</taxon>
        <taxon>Neopterygii</taxon>
        <taxon>Teleostei</taxon>
        <taxon>Neoteleostei</taxon>
        <taxon>Acanthomorphata</taxon>
        <taxon>Carangaria</taxon>
        <taxon>Pleuronectiformes</taxon>
        <taxon>Pleuronectoidei</taxon>
        <taxon>Scophthalmidae</taxon>
        <taxon>Scophthalmus</taxon>
    </lineage>
</organism>
<keyword evidence="9 10" id="KW-0539">Nucleus</keyword>
<feature type="compositionally biased region" description="Basic and acidic residues" evidence="11">
    <location>
        <begin position="538"/>
        <end position="548"/>
    </location>
</feature>
<feature type="region of interest" description="Disordered" evidence="11">
    <location>
        <begin position="506"/>
        <end position="526"/>
    </location>
</feature>
<evidence type="ECO:0000313" key="14">
    <source>
        <dbReference type="Proteomes" id="UP000246464"/>
    </source>
</evidence>
<dbReference type="Gene3D" id="1.20.5.340">
    <property type="match status" value="1"/>
</dbReference>
<proteinExistence type="predicted"/>
<dbReference type="FunFam" id="1.20.5.340:FF:000005">
    <property type="entry name" value="Forkhead box P1, isoform CRA_f"/>
    <property type="match status" value="1"/>
</dbReference>
<evidence type="ECO:0000259" key="12">
    <source>
        <dbReference type="PROSITE" id="PS50039"/>
    </source>
</evidence>
<dbReference type="InterPro" id="IPR030456">
    <property type="entry name" value="TF_fork_head_CS_2"/>
</dbReference>
<dbReference type="InterPro" id="IPR032354">
    <property type="entry name" value="FOXP-CC"/>
</dbReference>
<keyword evidence="2" id="KW-0678">Repressor</keyword>
<dbReference type="GO" id="GO:0000978">
    <property type="term" value="F:RNA polymerase II cis-regulatory region sequence-specific DNA binding"/>
    <property type="evidence" value="ECO:0007669"/>
    <property type="project" value="TreeGrafter"/>
</dbReference>
<evidence type="ECO:0000256" key="2">
    <source>
        <dbReference type="ARBA" id="ARBA00022491"/>
    </source>
</evidence>
<evidence type="ECO:0000256" key="1">
    <source>
        <dbReference type="ARBA" id="ARBA00004123"/>
    </source>
</evidence>
<keyword evidence="5" id="KW-0862">Zinc</keyword>